<dbReference type="Gene3D" id="3.50.50.60">
    <property type="entry name" value="FAD/NAD(P)-binding domain"/>
    <property type="match status" value="1"/>
</dbReference>
<protein>
    <submittedName>
        <fullName evidence="3">Flavin monoamine oxidase family protein</fullName>
    </submittedName>
</protein>
<feature type="region of interest" description="Disordered" evidence="1">
    <location>
        <begin position="241"/>
        <end position="264"/>
    </location>
</feature>
<dbReference type="PANTHER" id="PTHR10742">
    <property type="entry name" value="FLAVIN MONOAMINE OXIDASE"/>
    <property type="match status" value="1"/>
</dbReference>
<dbReference type="InterPro" id="IPR006311">
    <property type="entry name" value="TAT_signal"/>
</dbReference>
<keyword evidence="4" id="KW-1185">Reference proteome</keyword>
<organism evidence="3 4">
    <name type="scientific">Tenggerimyces flavus</name>
    <dbReference type="NCBI Taxonomy" id="1708749"/>
    <lineage>
        <taxon>Bacteria</taxon>
        <taxon>Bacillati</taxon>
        <taxon>Actinomycetota</taxon>
        <taxon>Actinomycetes</taxon>
        <taxon>Propionibacteriales</taxon>
        <taxon>Nocardioidaceae</taxon>
        <taxon>Tenggerimyces</taxon>
    </lineage>
</organism>
<name>A0ABV7YRH1_9ACTN</name>
<accession>A0ABV7YRH1</accession>
<dbReference type="Gene3D" id="3.90.660.10">
    <property type="match status" value="1"/>
</dbReference>
<dbReference type="RefSeq" id="WP_205116283.1">
    <property type="nucleotide sequence ID" value="NZ_JAFBCM010000001.1"/>
</dbReference>
<evidence type="ECO:0000259" key="2">
    <source>
        <dbReference type="Pfam" id="PF01593"/>
    </source>
</evidence>
<dbReference type="SUPFAM" id="SSF51905">
    <property type="entry name" value="FAD/NAD(P)-binding domain"/>
    <property type="match status" value="1"/>
</dbReference>
<dbReference type="InterPro" id="IPR036188">
    <property type="entry name" value="FAD/NAD-bd_sf"/>
</dbReference>
<dbReference type="Gene3D" id="1.20.1440.240">
    <property type="match status" value="1"/>
</dbReference>
<sequence length="535" mass="57830">MTESAGTPENVSRRRFLTKVGMTGGAAALYGSLGALGLVATPANAETVRFVPPTSTDLAATSRRKKVAILGAGTAGLTIAYELGKAGYDCHLIEARGRPGGRAWTVRGGDKHTDTDGVTQVAKYDKGQYFNAGPSRIPSHHVTLDYCRELDVAVEPMINANAQGFYYNENTPTTDFGPLASTRITHRQAKADAYGYIAEILATVANQGALNSLMSAADVERVVAFANSFGGLSGGKYLGNNRRGYNTPPGAGDQPGTVAGPPPSMSAVLQNQLGDRFAFEFGFDQAMMMWQPVGGMDRISAALADAVGKHRITYNAEVTQFDNTAQGVRIAYRRNGKLQRLDADYAVVTIPPMVLKTIPSNLSTATKDALTVPVGSNTGRMGIQFKRRFWEQDFKIFGGVTHTNLDVSGIYYPSFGYMSRKGVVVGYYSGAYTNLSVADRVTRAVEQGVKIHGEVYREEYQNSFSVAWPKVPYSLGGWVQWPGGRGAAYLHLLQPDGNIYFAGDHLSYYTAWQNGAFLSARKVVMDLHQRVTSTN</sequence>
<dbReference type="Proteomes" id="UP001595699">
    <property type="component" value="Unassembled WGS sequence"/>
</dbReference>
<evidence type="ECO:0000313" key="4">
    <source>
        <dbReference type="Proteomes" id="UP001595699"/>
    </source>
</evidence>
<evidence type="ECO:0000256" key="1">
    <source>
        <dbReference type="SAM" id="MobiDB-lite"/>
    </source>
</evidence>
<feature type="domain" description="Amine oxidase" evidence="2">
    <location>
        <begin position="288"/>
        <end position="526"/>
    </location>
</feature>
<reference evidence="4" key="1">
    <citation type="journal article" date="2019" name="Int. J. Syst. Evol. Microbiol.">
        <title>The Global Catalogue of Microorganisms (GCM) 10K type strain sequencing project: providing services to taxonomists for standard genome sequencing and annotation.</title>
        <authorList>
            <consortium name="The Broad Institute Genomics Platform"/>
            <consortium name="The Broad Institute Genome Sequencing Center for Infectious Disease"/>
            <person name="Wu L."/>
            <person name="Ma J."/>
        </authorList>
    </citation>
    <scope>NUCLEOTIDE SEQUENCE [LARGE SCALE GENOMIC DNA]</scope>
    <source>
        <strain evidence="4">CGMCC 4.7241</strain>
    </source>
</reference>
<dbReference type="Pfam" id="PF01593">
    <property type="entry name" value="Amino_oxidase"/>
    <property type="match status" value="2"/>
</dbReference>
<feature type="domain" description="Amine oxidase" evidence="2">
    <location>
        <begin position="75"/>
        <end position="167"/>
    </location>
</feature>
<dbReference type="PANTHER" id="PTHR10742:SF342">
    <property type="entry name" value="AMINE OXIDASE"/>
    <property type="match status" value="1"/>
</dbReference>
<dbReference type="PROSITE" id="PS51318">
    <property type="entry name" value="TAT"/>
    <property type="match status" value="1"/>
</dbReference>
<comment type="caution">
    <text evidence="3">The sequence shown here is derived from an EMBL/GenBank/DDBJ whole genome shotgun (WGS) entry which is preliminary data.</text>
</comment>
<dbReference type="EMBL" id="JBHRZH010000061">
    <property type="protein sequence ID" value="MFC3766799.1"/>
    <property type="molecule type" value="Genomic_DNA"/>
</dbReference>
<dbReference type="InterPro" id="IPR050281">
    <property type="entry name" value="Flavin_monoamine_oxidase"/>
</dbReference>
<evidence type="ECO:0000313" key="3">
    <source>
        <dbReference type="EMBL" id="MFC3766799.1"/>
    </source>
</evidence>
<gene>
    <name evidence="3" type="ORF">ACFOUW_38640</name>
</gene>
<proteinExistence type="predicted"/>
<dbReference type="InterPro" id="IPR002937">
    <property type="entry name" value="Amino_oxidase"/>
</dbReference>
<dbReference type="SUPFAM" id="SSF54373">
    <property type="entry name" value="FAD-linked reductases, C-terminal domain"/>
    <property type="match status" value="1"/>
</dbReference>